<protein>
    <submittedName>
        <fullName evidence="2">Uncharacterized protein</fullName>
    </submittedName>
</protein>
<organism evidence="2 3">
    <name type="scientific">Listeria booriae</name>
    <dbReference type="NCBI Taxonomy" id="1552123"/>
    <lineage>
        <taxon>Bacteria</taxon>
        <taxon>Bacillati</taxon>
        <taxon>Bacillota</taxon>
        <taxon>Bacilli</taxon>
        <taxon>Bacillales</taxon>
        <taxon>Listeriaceae</taxon>
        <taxon>Listeria</taxon>
    </lineage>
</organism>
<accession>A0A842FCJ9</accession>
<sequence length="223" mass="26372">MYDKIVEEYSQITGLNNIIRNTPQQKKNYNGLLKLWSVLALITIMIVLFLPNKYSISYELISYTALFLLFTLAIYIIYYGGKQRKKVYKSCGCNTYEQYKLIMLKQLLEKYKIHGDNEIDKIIIVTEKILASENKNISWIYVLVAALALPYWTTLTQYQLSKSNYLGMAILTSIAIILCCYFRALLELFTQMFSTEKNRQEFFYNHLIKYKYELLVKQKQEQN</sequence>
<gene>
    <name evidence="2" type="ORF">HCB35_18015</name>
</gene>
<dbReference type="AlphaFoldDB" id="A0A842FCJ9"/>
<feature type="transmembrane region" description="Helical" evidence="1">
    <location>
        <begin position="35"/>
        <end position="54"/>
    </location>
</feature>
<evidence type="ECO:0000313" key="3">
    <source>
        <dbReference type="Proteomes" id="UP000553016"/>
    </source>
</evidence>
<dbReference type="EMBL" id="JAARZA010000016">
    <property type="protein sequence ID" value="MBC2242369.1"/>
    <property type="molecule type" value="Genomic_DNA"/>
</dbReference>
<evidence type="ECO:0000313" key="2">
    <source>
        <dbReference type="EMBL" id="MBC2242369.1"/>
    </source>
</evidence>
<proteinExistence type="predicted"/>
<evidence type="ECO:0000256" key="1">
    <source>
        <dbReference type="SAM" id="Phobius"/>
    </source>
</evidence>
<dbReference type="RefSeq" id="WP_185541854.1">
    <property type="nucleotide sequence ID" value="NZ_JAARZA010000016.1"/>
</dbReference>
<feature type="transmembrane region" description="Helical" evidence="1">
    <location>
        <begin position="136"/>
        <end position="153"/>
    </location>
</feature>
<keyword evidence="1" id="KW-0472">Membrane</keyword>
<feature type="transmembrane region" description="Helical" evidence="1">
    <location>
        <begin position="165"/>
        <end position="186"/>
    </location>
</feature>
<name>A0A842FCJ9_9LIST</name>
<reference evidence="2 3" key="1">
    <citation type="submission" date="2020-03" db="EMBL/GenBank/DDBJ databases">
        <title>Soil Listeria distribution.</title>
        <authorList>
            <person name="Liao J."/>
            <person name="Wiedmann M."/>
        </authorList>
    </citation>
    <scope>NUCLEOTIDE SEQUENCE [LARGE SCALE GENOMIC DNA]</scope>
    <source>
        <strain evidence="2 3">FSL L7-0149</strain>
    </source>
</reference>
<dbReference type="Proteomes" id="UP000553016">
    <property type="component" value="Unassembled WGS sequence"/>
</dbReference>
<keyword evidence="1" id="KW-0812">Transmembrane</keyword>
<keyword evidence="1" id="KW-1133">Transmembrane helix</keyword>
<feature type="transmembrane region" description="Helical" evidence="1">
    <location>
        <begin position="60"/>
        <end position="80"/>
    </location>
</feature>
<comment type="caution">
    <text evidence="2">The sequence shown here is derived from an EMBL/GenBank/DDBJ whole genome shotgun (WGS) entry which is preliminary data.</text>
</comment>